<dbReference type="Pfam" id="PF08243">
    <property type="entry name" value="SPT2"/>
    <property type="match status" value="1"/>
</dbReference>
<comment type="similarity">
    <text evidence="1">Belongs to the SPT2 family.</text>
</comment>
<feature type="region of interest" description="Disordered" evidence="3">
    <location>
        <begin position="358"/>
        <end position="416"/>
    </location>
</feature>
<sequence length="416" mass="46238">MSEYQKRKEEAMRLQRKKEDQLQRELEQKAEREKQRARDEAERKKQREAAAVEARRRELARANEALLKGKDNNGESAEWDMFADDEKAKPTLATTTNQLIKTHGRPSNGGTTSNARAGPSKPRPTVSTAGSSSSAPGGKGKDASSPPPLGRLAKRSRAFAQQAKKAATKGESIFSVRALVESRERLASGSLSPKPLANVHSIKSKPLGHSNGIPQSKMSAGMGFGKTGGTFKDQLNKSIKGEGMRKLCPDRDTRDRRSIDEIQKDIKARKKGAEPEPLPARVKPKPPPIPTTARPPPGTTPNRRQRSPSSSSTSSYESDRPRKRYRDEAQFSELSQAQVSAEIQALFRRPGMAQRKYVDDFSDDGSSDMEAGLSDVEEEERRTAAIARREDEIAEREERERKLAKERAKREKMRGK</sequence>
<proteinExistence type="inferred from homology"/>
<organism evidence="4 5">
    <name type="scientific">Papiliotrema laurentii</name>
    <name type="common">Cryptococcus laurentii</name>
    <dbReference type="NCBI Taxonomy" id="5418"/>
    <lineage>
        <taxon>Eukaryota</taxon>
        <taxon>Fungi</taxon>
        <taxon>Dikarya</taxon>
        <taxon>Basidiomycota</taxon>
        <taxon>Agaricomycotina</taxon>
        <taxon>Tremellomycetes</taxon>
        <taxon>Tremellales</taxon>
        <taxon>Rhynchogastremaceae</taxon>
        <taxon>Papiliotrema</taxon>
    </lineage>
</organism>
<reference evidence="4" key="1">
    <citation type="submission" date="2023-02" db="EMBL/GenBank/DDBJ databases">
        <title>Identification and recombinant expression of a fungal hydrolase from Papiliotrema laurentii that hydrolyzes apple cutin and clears colloidal polyester polyurethane.</title>
        <authorList>
            <consortium name="DOE Joint Genome Institute"/>
            <person name="Roman V.A."/>
            <person name="Bojanowski C."/>
            <person name="Crable B.R."/>
            <person name="Wagner D.N."/>
            <person name="Hung C.S."/>
            <person name="Nadeau L.J."/>
            <person name="Schratz L."/>
            <person name="Haridas S."/>
            <person name="Pangilinan J."/>
            <person name="Lipzen A."/>
            <person name="Na H."/>
            <person name="Yan M."/>
            <person name="Ng V."/>
            <person name="Grigoriev I.V."/>
            <person name="Spatafora J.W."/>
            <person name="Barlow D."/>
            <person name="Biffinger J."/>
            <person name="Kelley-Loughnane N."/>
            <person name="Varaljay V.A."/>
            <person name="Crookes-Goodson W.J."/>
        </authorList>
    </citation>
    <scope>NUCLEOTIDE SEQUENCE</scope>
    <source>
        <strain evidence="4">5307AH</strain>
    </source>
</reference>
<evidence type="ECO:0000256" key="1">
    <source>
        <dbReference type="ARBA" id="ARBA00006461"/>
    </source>
</evidence>
<evidence type="ECO:0000256" key="3">
    <source>
        <dbReference type="SAM" id="MobiDB-lite"/>
    </source>
</evidence>
<evidence type="ECO:0000313" key="4">
    <source>
        <dbReference type="EMBL" id="KAK1924177.1"/>
    </source>
</evidence>
<evidence type="ECO:0000256" key="2">
    <source>
        <dbReference type="ARBA" id="ARBA00023054"/>
    </source>
</evidence>
<accession>A0AAD9FQP9</accession>
<dbReference type="AlphaFoldDB" id="A0AAD9FQP9"/>
<evidence type="ECO:0008006" key="6">
    <source>
        <dbReference type="Google" id="ProtNLM"/>
    </source>
</evidence>
<dbReference type="EMBL" id="JAODAN010000005">
    <property type="protein sequence ID" value="KAK1924177.1"/>
    <property type="molecule type" value="Genomic_DNA"/>
</dbReference>
<dbReference type="InterPro" id="IPR013256">
    <property type="entry name" value="Chromatin_SPT2"/>
</dbReference>
<dbReference type="Proteomes" id="UP001182556">
    <property type="component" value="Unassembled WGS sequence"/>
</dbReference>
<feature type="compositionally biased region" description="Basic and acidic residues" evidence="3">
    <location>
        <begin position="317"/>
        <end position="329"/>
    </location>
</feature>
<protein>
    <recommendedName>
        <fullName evidence="6">SPT2 chromatin protein</fullName>
    </recommendedName>
</protein>
<feature type="region of interest" description="Disordered" evidence="3">
    <location>
        <begin position="1"/>
        <end position="336"/>
    </location>
</feature>
<feature type="compositionally biased region" description="Basic and acidic residues" evidence="3">
    <location>
        <begin position="239"/>
        <end position="274"/>
    </location>
</feature>
<feature type="compositionally biased region" description="Low complexity" evidence="3">
    <location>
        <begin position="127"/>
        <end position="136"/>
    </location>
</feature>
<evidence type="ECO:0000313" key="5">
    <source>
        <dbReference type="Proteomes" id="UP001182556"/>
    </source>
</evidence>
<keyword evidence="5" id="KW-1185">Reference proteome</keyword>
<feature type="compositionally biased region" description="Low complexity" evidence="3">
    <location>
        <begin position="307"/>
        <end position="316"/>
    </location>
</feature>
<keyword evidence="2" id="KW-0175">Coiled coil</keyword>
<gene>
    <name evidence="4" type="ORF">DB88DRAFT_489350</name>
</gene>
<dbReference type="SMART" id="SM00784">
    <property type="entry name" value="SPT2"/>
    <property type="match status" value="1"/>
</dbReference>
<comment type="caution">
    <text evidence="4">The sequence shown here is derived from an EMBL/GenBank/DDBJ whole genome shotgun (WGS) entry which is preliminary data.</text>
</comment>
<name>A0AAD9FQP9_PAPLA</name>
<feature type="compositionally biased region" description="Pro residues" evidence="3">
    <location>
        <begin position="285"/>
        <end position="299"/>
    </location>
</feature>
<feature type="compositionally biased region" description="Basic and acidic residues" evidence="3">
    <location>
        <begin position="379"/>
        <end position="409"/>
    </location>
</feature>
<feature type="compositionally biased region" description="Basic and acidic residues" evidence="3">
    <location>
        <begin position="1"/>
        <end position="73"/>
    </location>
</feature>